<protein>
    <submittedName>
        <fullName evidence="2">Uncharacterized protein</fullName>
    </submittedName>
</protein>
<dbReference type="SUPFAM" id="SSF52058">
    <property type="entry name" value="L domain-like"/>
    <property type="match status" value="1"/>
</dbReference>
<dbReference type="EMBL" id="JAZDUA010000041">
    <property type="protein sequence ID" value="KAK7871250.1"/>
    <property type="molecule type" value="Genomic_DNA"/>
</dbReference>
<dbReference type="PROSITE" id="PS51450">
    <property type="entry name" value="LRR"/>
    <property type="match status" value="1"/>
</dbReference>
<dbReference type="PANTHER" id="PTHR46282">
    <property type="entry name" value="LEUCINE-RICH MELANOCYTE DIFFERENTIATION-ASSOCIATED PROTEIN"/>
    <property type="match status" value="1"/>
</dbReference>
<feature type="region of interest" description="Disordered" evidence="1">
    <location>
        <begin position="189"/>
        <end position="216"/>
    </location>
</feature>
<accession>A0AAN9VZV2</accession>
<dbReference type="InterPro" id="IPR001611">
    <property type="entry name" value="Leu-rich_rpt"/>
</dbReference>
<proteinExistence type="predicted"/>
<evidence type="ECO:0000313" key="3">
    <source>
        <dbReference type="Proteomes" id="UP001378592"/>
    </source>
</evidence>
<dbReference type="AlphaFoldDB" id="A0AAN9VZV2"/>
<evidence type="ECO:0000313" key="2">
    <source>
        <dbReference type="EMBL" id="KAK7871250.1"/>
    </source>
</evidence>
<dbReference type="InterPro" id="IPR032675">
    <property type="entry name" value="LRR_dom_sf"/>
</dbReference>
<dbReference type="Proteomes" id="UP001378592">
    <property type="component" value="Unassembled WGS sequence"/>
</dbReference>
<dbReference type="InterPro" id="IPR043313">
    <property type="entry name" value="LRMDA"/>
</dbReference>
<sequence length="250" mass="26169">MRTTTVDGDGGCAGAGAVAKECPSTAAAPAALIAAGRGLRSVPAALPAGLRLLDLSGNPLASLRNLEMAPALQQLVLDGCGLGDAALAALPLLPRLDTLSLNKNQLCDAEALLRRLRDAAPALAFLALLGNPCCPHALSDPDADDADYERFRCYALSWLPALAFLDSRAVTAAERERARARGRLMRVARPGAAARGDQEEPALWTPSPDASPLPVGGRAPGDHRAAYGRCRYRYSGKHSEGNRFIGNNDL</sequence>
<evidence type="ECO:0000256" key="1">
    <source>
        <dbReference type="SAM" id="MobiDB-lite"/>
    </source>
</evidence>
<dbReference type="Gene3D" id="3.80.10.10">
    <property type="entry name" value="Ribonuclease Inhibitor"/>
    <property type="match status" value="1"/>
</dbReference>
<reference evidence="2 3" key="1">
    <citation type="submission" date="2024-03" db="EMBL/GenBank/DDBJ databases">
        <title>The genome assembly and annotation of the cricket Gryllus longicercus Weissman &amp; Gray.</title>
        <authorList>
            <person name="Szrajer S."/>
            <person name="Gray D."/>
            <person name="Ylla G."/>
        </authorList>
    </citation>
    <scope>NUCLEOTIDE SEQUENCE [LARGE SCALE GENOMIC DNA]</scope>
    <source>
        <strain evidence="2">DAG 2021-001</strain>
        <tissue evidence="2">Whole body minus gut</tissue>
    </source>
</reference>
<dbReference type="PANTHER" id="PTHR46282:SF2">
    <property type="entry name" value="LEUCINE-RICH MELANOCYTE DIFFERENTIATION-ASSOCIATED PROTEIN"/>
    <property type="match status" value="1"/>
</dbReference>
<name>A0AAN9VZV2_9ORTH</name>
<gene>
    <name evidence="2" type="ORF">R5R35_007539</name>
</gene>
<keyword evidence="3" id="KW-1185">Reference proteome</keyword>
<organism evidence="2 3">
    <name type="scientific">Gryllus longicercus</name>
    <dbReference type="NCBI Taxonomy" id="2509291"/>
    <lineage>
        <taxon>Eukaryota</taxon>
        <taxon>Metazoa</taxon>
        <taxon>Ecdysozoa</taxon>
        <taxon>Arthropoda</taxon>
        <taxon>Hexapoda</taxon>
        <taxon>Insecta</taxon>
        <taxon>Pterygota</taxon>
        <taxon>Neoptera</taxon>
        <taxon>Polyneoptera</taxon>
        <taxon>Orthoptera</taxon>
        <taxon>Ensifera</taxon>
        <taxon>Gryllidea</taxon>
        <taxon>Grylloidea</taxon>
        <taxon>Gryllidae</taxon>
        <taxon>Gryllinae</taxon>
        <taxon>Gryllus</taxon>
    </lineage>
</organism>
<comment type="caution">
    <text evidence="2">The sequence shown here is derived from an EMBL/GenBank/DDBJ whole genome shotgun (WGS) entry which is preliminary data.</text>
</comment>